<dbReference type="PANTHER" id="PTHR48081:SF8">
    <property type="entry name" value="ALPHA_BETA HYDROLASE FOLD-3 DOMAIN-CONTAINING PROTEIN-RELATED"/>
    <property type="match status" value="1"/>
</dbReference>
<dbReference type="InterPro" id="IPR013094">
    <property type="entry name" value="AB_hydrolase_3"/>
</dbReference>
<dbReference type="Pfam" id="PF07859">
    <property type="entry name" value="Abhydrolase_3"/>
    <property type="match status" value="1"/>
</dbReference>
<accession>A0A371NS44</accession>
<evidence type="ECO:0000313" key="6">
    <source>
        <dbReference type="Proteomes" id="UP000262172"/>
    </source>
</evidence>
<evidence type="ECO:0000256" key="2">
    <source>
        <dbReference type="ARBA" id="ARBA00022801"/>
    </source>
</evidence>
<dbReference type="EMBL" id="QUAB01000044">
    <property type="protein sequence ID" value="REJ05031.1"/>
    <property type="molecule type" value="Genomic_DNA"/>
</dbReference>
<comment type="caution">
    <text evidence="5">The sequence shown here is derived from an EMBL/GenBank/DDBJ whole genome shotgun (WGS) entry which is preliminary data.</text>
</comment>
<comment type="similarity">
    <text evidence="1">Belongs to the 'GDXG' lipolytic enzyme family.</text>
</comment>
<evidence type="ECO:0000256" key="3">
    <source>
        <dbReference type="PROSITE-ProRule" id="PRU10038"/>
    </source>
</evidence>
<dbReference type="SUPFAM" id="SSF53474">
    <property type="entry name" value="alpha/beta-Hydrolases"/>
    <property type="match status" value="1"/>
</dbReference>
<protein>
    <submittedName>
        <fullName evidence="5">Alpha/beta hydrolase</fullName>
    </submittedName>
</protein>
<feature type="domain" description="Alpha/beta hydrolase fold-3" evidence="4">
    <location>
        <begin position="76"/>
        <end position="271"/>
    </location>
</feature>
<dbReference type="PANTHER" id="PTHR48081">
    <property type="entry name" value="AB HYDROLASE SUPERFAMILY PROTEIN C4A8.06C"/>
    <property type="match status" value="1"/>
</dbReference>
<dbReference type="Gene3D" id="3.40.50.1820">
    <property type="entry name" value="alpha/beta hydrolase"/>
    <property type="match status" value="1"/>
</dbReference>
<evidence type="ECO:0000256" key="1">
    <source>
        <dbReference type="ARBA" id="ARBA00010515"/>
    </source>
</evidence>
<keyword evidence="2 5" id="KW-0378">Hydrolase</keyword>
<keyword evidence="6" id="KW-1185">Reference proteome</keyword>
<proteinExistence type="inferred from homology"/>
<reference evidence="5 6" key="1">
    <citation type="submission" date="2018-08" db="EMBL/GenBank/DDBJ databases">
        <title>Isolation, diversity and antifungal activity of Actinobacteria from cow dung.</title>
        <authorList>
            <person name="Ling L."/>
        </authorList>
    </citation>
    <scope>NUCLEOTIDE SEQUENCE [LARGE SCALE GENOMIC DNA]</scope>
    <source>
        <strain evidence="5 6">NEAU-LLE</strain>
    </source>
</reference>
<organism evidence="5 6">
    <name type="scientific">Microbacterium bovistercoris</name>
    <dbReference type="NCBI Taxonomy" id="2293570"/>
    <lineage>
        <taxon>Bacteria</taxon>
        <taxon>Bacillati</taxon>
        <taxon>Actinomycetota</taxon>
        <taxon>Actinomycetes</taxon>
        <taxon>Micrococcales</taxon>
        <taxon>Microbacteriaceae</taxon>
        <taxon>Microbacterium</taxon>
    </lineage>
</organism>
<sequence length="304" mass="31928">MSLRALVLDGVLRRAVAHGHGAGVPVEIERRRREGGPAPAPIPQRVSSRFAVTETVVQGSRVMRLGNSSRRRPRAMVFLPGGGYAQPISASHWRTVARLARAAGIDAIVPLYEVAPAGDAERAHRFVSEVLGQAVSEYGRGDVVLAGDSAGAGLALAVLQRHPDEAAAAVLLNPWLDVEISHPAAAVLEDWDVILRSDGLRKWGKAWAGSLSTSDPAVSPIHGRFDDLPPVHLITGARDLLMPDALDAHRLLRAAGNRGTLTYAPDANHAVGHLGSATPEGRRAQNAIVAVLAGAAPIEGNPAP</sequence>
<dbReference type="OrthoDB" id="9803828at2"/>
<name>A0A371NS44_9MICO</name>
<dbReference type="Proteomes" id="UP000262172">
    <property type="component" value="Unassembled WGS sequence"/>
</dbReference>
<dbReference type="GO" id="GO:0016787">
    <property type="term" value="F:hydrolase activity"/>
    <property type="evidence" value="ECO:0007669"/>
    <property type="project" value="UniProtKB-KW"/>
</dbReference>
<dbReference type="PROSITE" id="PS01174">
    <property type="entry name" value="LIPASE_GDXG_SER"/>
    <property type="match status" value="1"/>
</dbReference>
<gene>
    <name evidence="5" type="ORF">DY023_12385</name>
</gene>
<dbReference type="InterPro" id="IPR029058">
    <property type="entry name" value="AB_hydrolase_fold"/>
</dbReference>
<dbReference type="InterPro" id="IPR050300">
    <property type="entry name" value="GDXG_lipolytic_enzyme"/>
</dbReference>
<dbReference type="AlphaFoldDB" id="A0A371NS44"/>
<evidence type="ECO:0000259" key="4">
    <source>
        <dbReference type="Pfam" id="PF07859"/>
    </source>
</evidence>
<dbReference type="InterPro" id="IPR033140">
    <property type="entry name" value="Lipase_GDXG_put_SER_AS"/>
</dbReference>
<evidence type="ECO:0000313" key="5">
    <source>
        <dbReference type="EMBL" id="REJ05031.1"/>
    </source>
</evidence>
<feature type="active site" evidence="3">
    <location>
        <position position="149"/>
    </location>
</feature>